<feature type="transmembrane region" description="Helical" evidence="10">
    <location>
        <begin position="236"/>
        <end position="256"/>
    </location>
</feature>
<keyword evidence="1" id="KW-0813">Transport</keyword>
<dbReference type="PANTHER" id="PTHR30578:SF0">
    <property type="entry name" value="ION-TRANSLOCATING OXIDOREDUCTASE COMPLEX SUBUNIT D"/>
    <property type="match status" value="1"/>
</dbReference>
<feature type="transmembrane region" description="Helical" evidence="10">
    <location>
        <begin position="263"/>
        <end position="282"/>
    </location>
</feature>
<dbReference type="GO" id="GO:0022900">
    <property type="term" value="P:electron transport chain"/>
    <property type="evidence" value="ECO:0007669"/>
    <property type="project" value="InterPro"/>
</dbReference>
<feature type="transmembrane region" description="Helical" evidence="10">
    <location>
        <begin position="78"/>
        <end position="100"/>
    </location>
</feature>
<evidence type="ECO:0000256" key="3">
    <source>
        <dbReference type="ARBA" id="ARBA00022630"/>
    </source>
</evidence>
<evidence type="ECO:0000256" key="5">
    <source>
        <dbReference type="ARBA" id="ARBA00022692"/>
    </source>
</evidence>
<organism evidence="11">
    <name type="scientific">bioreactor metagenome</name>
    <dbReference type="NCBI Taxonomy" id="1076179"/>
    <lineage>
        <taxon>unclassified sequences</taxon>
        <taxon>metagenomes</taxon>
        <taxon>ecological metagenomes</taxon>
    </lineage>
</organism>
<dbReference type="GO" id="GO:0055085">
    <property type="term" value="P:transmembrane transport"/>
    <property type="evidence" value="ECO:0007669"/>
    <property type="project" value="InterPro"/>
</dbReference>
<dbReference type="InterPro" id="IPR004338">
    <property type="entry name" value="NqrB/RnfD"/>
</dbReference>
<proteinExistence type="inferred from homology"/>
<keyword evidence="4" id="KW-0288">FMN</keyword>
<name>A0A644UMR6_9ZZZZ</name>
<accession>A0A644UMR6</accession>
<evidence type="ECO:0000256" key="2">
    <source>
        <dbReference type="ARBA" id="ARBA00022553"/>
    </source>
</evidence>
<keyword evidence="5 10" id="KW-0812">Transmembrane</keyword>
<reference evidence="11" key="1">
    <citation type="submission" date="2019-08" db="EMBL/GenBank/DDBJ databases">
        <authorList>
            <person name="Kucharzyk K."/>
            <person name="Murdoch R.W."/>
            <person name="Higgins S."/>
            <person name="Loffler F."/>
        </authorList>
    </citation>
    <scope>NUCLEOTIDE SEQUENCE</scope>
</reference>
<comment type="caution">
    <text evidence="11">The sequence shown here is derived from an EMBL/GenBank/DDBJ whole genome shotgun (WGS) entry which is preliminary data.</text>
</comment>
<keyword evidence="6" id="KW-1278">Translocase</keyword>
<evidence type="ECO:0000256" key="4">
    <source>
        <dbReference type="ARBA" id="ARBA00022643"/>
    </source>
</evidence>
<keyword evidence="8 10" id="KW-1133">Transmembrane helix</keyword>
<sequence length="347" mass="37174">MEPIKEPSTPLVLLSSSPHIHSGHTVPAAMREVLLALVPAVLASFYYFRMSALSVILACVISAMVFEAICQKLMNRPITTYDCSAALTGLLLALCLPPSFPISLAIMGSFFAIVIGKMVFGGLGCNVFNPAHLGRAILLASYPQQMTTWVLPVTASTTLNAVTSATMKADAVSSATPLVSMRIAESLWQTGQQASTQLPSLWNLFIGNVGGSLGETCVPALLVGGLFLIWRGHVDWRVPFFYLATVAVITGIYGGVRGYDSIFPLYHLMAGGLMIGSFFMATDWVTSPITKRGRIVYAIGLGVLTALIRLRGSYVEGVCYSILMMNMVTPLIDKYVCNISFGGGAKK</sequence>
<dbReference type="PANTHER" id="PTHR30578">
    <property type="entry name" value="ELECTRON TRANSPORT COMPLEX PROTEIN RNFD"/>
    <property type="match status" value="1"/>
</dbReference>
<feature type="transmembrane region" description="Helical" evidence="10">
    <location>
        <begin position="205"/>
        <end position="230"/>
    </location>
</feature>
<evidence type="ECO:0000256" key="6">
    <source>
        <dbReference type="ARBA" id="ARBA00022967"/>
    </source>
</evidence>
<keyword evidence="7" id="KW-0249">Electron transport</keyword>
<evidence type="ECO:0000256" key="1">
    <source>
        <dbReference type="ARBA" id="ARBA00022448"/>
    </source>
</evidence>
<dbReference type="EMBL" id="VSSQ01000135">
    <property type="protein sequence ID" value="MPL80205.1"/>
    <property type="molecule type" value="Genomic_DNA"/>
</dbReference>
<evidence type="ECO:0000256" key="10">
    <source>
        <dbReference type="SAM" id="Phobius"/>
    </source>
</evidence>
<evidence type="ECO:0000256" key="7">
    <source>
        <dbReference type="ARBA" id="ARBA00022982"/>
    </source>
</evidence>
<feature type="transmembrane region" description="Helical" evidence="10">
    <location>
        <begin position="106"/>
        <end position="128"/>
    </location>
</feature>
<dbReference type="InterPro" id="IPR011303">
    <property type="entry name" value="RnfD_bac"/>
</dbReference>
<feature type="transmembrane region" description="Helical" evidence="10">
    <location>
        <begin position="294"/>
        <end position="310"/>
    </location>
</feature>
<keyword evidence="9 10" id="KW-0472">Membrane</keyword>
<keyword evidence="3" id="KW-0285">Flavoprotein</keyword>
<dbReference type="HAMAP" id="MF_00462">
    <property type="entry name" value="RsxD_RnfD"/>
    <property type="match status" value="1"/>
</dbReference>
<keyword evidence="2" id="KW-0597">Phosphoprotein</keyword>
<dbReference type="NCBIfam" id="TIGR01946">
    <property type="entry name" value="rnfD"/>
    <property type="match status" value="1"/>
</dbReference>
<evidence type="ECO:0000256" key="9">
    <source>
        <dbReference type="ARBA" id="ARBA00023136"/>
    </source>
</evidence>
<feature type="transmembrane region" description="Helical" evidence="10">
    <location>
        <begin position="46"/>
        <end position="66"/>
    </location>
</feature>
<dbReference type="Pfam" id="PF03116">
    <property type="entry name" value="NQR2_RnfD_RnfE"/>
    <property type="match status" value="1"/>
</dbReference>
<protein>
    <submittedName>
        <fullName evidence="11">Electron transport complex subunit RsxD</fullName>
    </submittedName>
</protein>
<dbReference type="AlphaFoldDB" id="A0A644UMR6"/>
<evidence type="ECO:0000256" key="8">
    <source>
        <dbReference type="ARBA" id="ARBA00022989"/>
    </source>
</evidence>
<evidence type="ECO:0000313" key="11">
    <source>
        <dbReference type="EMBL" id="MPL80205.1"/>
    </source>
</evidence>
<dbReference type="GO" id="GO:0005886">
    <property type="term" value="C:plasma membrane"/>
    <property type="evidence" value="ECO:0007669"/>
    <property type="project" value="TreeGrafter"/>
</dbReference>
<gene>
    <name evidence="11" type="primary">rsxD_5</name>
    <name evidence="11" type="ORF">SDC9_26101</name>
</gene>